<dbReference type="PANTHER" id="PTHR30273:SF2">
    <property type="entry name" value="PROTEIN FECR"/>
    <property type="match status" value="1"/>
</dbReference>
<evidence type="ECO:0000259" key="2">
    <source>
        <dbReference type="Pfam" id="PF04773"/>
    </source>
</evidence>
<dbReference type="Proteomes" id="UP000321456">
    <property type="component" value="Unassembled WGS sequence"/>
</dbReference>
<dbReference type="GO" id="GO:0016989">
    <property type="term" value="F:sigma factor antagonist activity"/>
    <property type="evidence" value="ECO:0007669"/>
    <property type="project" value="TreeGrafter"/>
</dbReference>
<dbReference type="PIRSF" id="PIRSF018266">
    <property type="entry name" value="FecR"/>
    <property type="match status" value="1"/>
</dbReference>
<evidence type="ECO:0000313" key="5">
    <source>
        <dbReference type="Proteomes" id="UP000321456"/>
    </source>
</evidence>
<dbReference type="PANTHER" id="PTHR30273">
    <property type="entry name" value="PERIPLASMIC SIGNAL SENSOR AND SIGMA FACTOR ACTIVATOR FECR-RELATED"/>
    <property type="match status" value="1"/>
</dbReference>
<evidence type="ECO:0000313" key="4">
    <source>
        <dbReference type="EMBL" id="TXN36779.1"/>
    </source>
</evidence>
<reference evidence="4 5" key="1">
    <citation type="submission" date="2019-08" db="EMBL/GenBank/DDBJ databases">
        <title>Professor.</title>
        <authorList>
            <person name="Park J.S."/>
        </authorList>
    </citation>
    <scope>NUCLEOTIDE SEQUENCE [LARGE SCALE GENOMIC DNA]</scope>
    <source>
        <strain evidence="4 5">176CP5-101</strain>
    </source>
</reference>
<organism evidence="4 5">
    <name type="scientific">Flagellimonas hymeniacidonis</name>
    <dbReference type="NCBI Taxonomy" id="2603628"/>
    <lineage>
        <taxon>Bacteria</taxon>
        <taxon>Pseudomonadati</taxon>
        <taxon>Bacteroidota</taxon>
        <taxon>Flavobacteriia</taxon>
        <taxon>Flavobacteriales</taxon>
        <taxon>Flavobacteriaceae</taxon>
        <taxon>Flagellimonas</taxon>
    </lineage>
</organism>
<dbReference type="EMBL" id="VRUR01000001">
    <property type="protein sequence ID" value="TXN36779.1"/>
    <property type="molecule type" value="Genomic_DNA"/>
</dbReference>
<dbReference type="InterPro" id="IPR012373">
    <property type="entry name" value="Ferrdict_sens_TM"/>
</dbReference>
<keyword evidence="5" id="KW-1185">Reference proteome</keyword>
<feature type="transmembrane region" description="Helical" evidence="1">
    <location>
        <begin position="81"/>
        <end position="101"/>
    </location>
</feature>
<dbReference type="RefSeq" id="WP_147740613.1">
    <property type="nucleotide sequence ID" value="NZ_VRUR01000001.1"/>
</dbReference>
<feature type="domain" description="FecR protein" evidence="2">
    <location>
        <begin position="174"/>
        <end position="268"/>
    </location>
</feature>
<dbReference type="InterPro" id="IPR032508">
    <property type="entry name" value="FecR_C"/>
</dbReference>
<proteinExistence type="predicted"/>
<evidence type="ECO:0000259" key="3">
    <source>
        <dbReference type="Pfam" id="PF16344"/>
    </source>
</evidence>
<keyword evidence="1" id="KW-0812">Transmembrane</keyword>
<comment type="caution">
    <text evidence="4">The sequence shown here is derived from an EMBL/GenBank/DDBJ whole genome shotgun (WGS) entry which is preliminary data.</text>
</comment>
<accession>A0A5C8V6L7</accession>
<dbReference type="AlphaFoldDB" id="A0A5C8V6L7"/>
<keyword evidence="1" id="KW-0472">Membrane</keyword>
<dbReference type="Pfam" id="PF04773">
    <property type="entry name" value="FecR"/>
    <property type="match status" value="1"/>
</dbReference>
<dbReference type="Gene3D" id="2.60.120.1440">
    <property type="match status" value="1"/>
</dbReference>
<name>A0A5C8V6L7_9FLAO</name>
<dbReference type="FunFam" id="2.60.120.1440:FF:000001">
    <property type="entry name" value="Putative anti-sigma factor"/>
    <property type="match status" value="1"/>
</dbReference>
<feature type="domain" description="Protein FecR C-terminal" evidence="3">
    <location>
        <begin position="314"/>
        <end position="381"/>
    </location>
</feature>
<protein>
    <submittedName>
        <fullName evidence="4">DUF4974 domain-containing protein</fullName>
    </submittedName>
</protein>
<evidence type="ECO:0000256" key="1">
    <source>
        <dbReference type="SAM" id="Phobius"/>
    </source>
</evidence>
<dbReference type="InterPro" id="IPR006860">
    <property type="entry name" value="FecR"/>
</dbReference>
<gene>
    <name evidence="4" type="ORF">FVB32_00395</name>
</gene>
<dbReference type="Gene3D" id="3.55.50.30">
    <property type="match status" value="1"/>
</dbReference>
<dbReference type="Pfam" id="PF16344">
    <property type="entry name" value="FecR_C"/>
    <property type="match status" value="1"/>
</dbReference>
<sequence>MSTKRAHYLITKFLTDKLSEEEMQQLEQLLKDPENQALFSEVIQANFSSDYSLKKFSSESLQNTLRERIQKEKNPFYKKRMFSLMKYAAIFIFLLGITFFFKDSLFTNSNRNQQIVVKDDAIILELEDGRMEVLNPENSKVVQNGKGLVVGRQHKNVIQYSDSLVLETLVYNTLKVPYGKQFDLVLSDGTKVFLNSGTSIKYPVKFLSGKKREVFLKGEAFFDVQKDENHPFIVNANELDVAVLGTQFVVSLYEEDNEVSVVLVEGSVDLSLDDNPTTTRLTPGTRGALNYNTGAIRKKNVNTDVYTAWIEGILIFRNETFANISRKLERVYNITIVSSNPEFDKEVFNASFNNETIGDILSYFKDSHDMNYTIKDNIIYIN</sequence>
<keyword evidence="1" id="KW-1133">Transmembrane helix</keyword>